<gene>
    <name evidence="1" type="ORF">ERS852568_00588</name>
</gene>
<dbReference type="AlphaFoldDB" id="A0A174QSS0"/>
<proteinExistence type="predicted"/>
<evidence type="ECO:0000313" key="2">
    <source>
        <dbReference type="Proteomes" id="UP000095563"/>
    </source>
</evidence>
<reference evidence="1 2" key="1">
    <citation type="submission" date="2015-09" db="EMBL/GenBank/DDBJ databases">
        <authorList>
            <consortium name="Pathogen Informatics"/>
        </authorList>
    </citation>
    <scope>NUCLEOTIDE SEQUENCE [LARGE SCALE GENOMIC DNA]</scope>
    <source>
        <strain evidence="1 2">2789STDY5834956</strain>
    </source>
</reference>
<evidence type="ECO:0000313" key="1">
    <source>
        <dbReference type="EMBL" id="CUP73229.1"/>
    </source>
</evidence>
<name>A0A174QSS0_9CLOT</name>
<accession>A0A174QSS0</accession>
<protein>
    <submittedName>
        <fullName evidence="1">Uncharacterized protein</fullName>
    </submittedName>
</protein>
<sequence>MSKSLYKIKWSGKNVLKSECTSYVIASSWSNAEKKLKEVLEASDVEVKKFIVKIQGMYLLLSK</sequence>
<organism evidence="1 2">
    <name type="scientific">Clostridium baratii</name>
    <dbReference type="NCBI Taxonomy" id="1561"/>
    <lineage>
        <taxon>Bacteria</taxon>
        <taxon>Bacillati</taxon>
        <taxon>Bacillota</taxon>
        <taxon>Clostridia</taxon>
        <taxon>Eubacteriales</taxon>
        <taxon>Clostridiaceae</taxon>
        <taxon>Clostridium</taxon>
    </lineage>
</organism>
<dbReference type="Proteomes" id="UP000095563">
    <property type="component" value="Unassembled WGS sequence"/>
</dbReference>
<dbReference type="RefSeq" id="WP_055206642.1">
    <property type="nucleotide sequence ID" value="NZ_CZBO01000001.1"/>
</dbReference>
<dbReference type="EMBL" id="CZBO01000001">
    <property type="protein sequence ID" value="CUP73229.1"/>
    <property type="molecule type" value="Genomic_DNA"/>
</dbReference>